<evidence type="ECO:0000256" key="1">
    <source>
        <dbReference type="ARBA" id="ARBA00004141"/>
    </source>
</evidence>
<keyword evidence="5 8" id="KW-1133">Transmembrane helix</keyword>
<organism evidence="10 11">
    <name type="scientific">Pseudonocardia tropica</name>
    <dbReference type="NCBI Taxonomy" id="681289"/>
    <lineage>
        <taxon>Bacteria</taxon>
        <taxon>Bacillati</taxon>
        <taxon>Actinomycetota</taxon>
        <taxon>Actinomycetes</taxon>
        <taxon>Pseudonocardiales</taxon>
        <taxon>Pseudonocardiaceae</taxon>
        <taxon>Pseudonocardia</taxon>
    </lineage>
</organism>
<keyword evidence="6 8" id="KW-0472">Membrane</keyword>
<feature type="transmembrane region" description="Helical" evidence="8">
    <location>
        <begin position="87"/>
        <end position="102"/>
    </location>
</feature>
<feature type="transmembrane region" description="Helical" evidence="8">
    <location>
        <begin position="60"/>
        <end position="81"/>
    </location>
</feature>
<dbReference type="Gene3D" id="3.40.50.720">
    <property type="entry name" value="NAD(P)-binding Rossmann-like Domain"/>
    <property type="match status" value="1"/>
</dbReference>
<evidence type="ECO:0000256" key="7">
    <source>
        <dbReference type="SAM" id="MobiDB-lite"/>
    </source>
</evidence>
<comment type="caution">
    <text evidence="10">The sequence shown here is derived from an EMBL/GenBank/DDBJ whole genome shotgun (WGS) entry which is preliminary data.</text>
</comment>
<evidence type="ECO:0000256" key="3">
    <source>
        <dbReference type="ARBA" id="ARBA00022679"/>
    </source>
</evidence>
<evidence type="ECO:0000313" key="10">
    <source>
        <dbReference type="EMBL" id="MEQ3540680.1"/>
    </source>
</evidence>
<keyword evidence="11" id="KW-1185">Reference proteome</keyword>
<accession>A0ABV1JXJ2</accession>
<evidence type="ECO:0000256" key="5">
    <source>
        <dbReference type="ARBA" id="ARBA00022989"/>
    </source>
</evidence>
<name>A0ABV1JXJ2_9PSEU</name>
<dbReference type="RefSeq" id="WP_345644275.1">
    <property type="nucleotide sequence ID" value="NZ_BAABLY010000025.1"/>
</dbReference>
<evidence type="ECO:0000256" key="8">
    <source>
        <dbReference type="SAM" id="Phobius"/>
    </source>
</evidence>
<dbReference type="EC" id="2.7.8.-" evidence="10"/>
<dbReference type="PANTHER" id="PTHR30576">
    <property type="entry name" value="COLANIC BIOSYNTHESIS UDP-GLUCOSE LIPID CARRIER TRANSFERASE"/>
    <property type="match status" value="1"/>
</dbReference>
<feature type="region of interest" description="Disordered" evidence="7">
    <location>
        <begin position="27"/>
        <end position="49"/>
    </location>
</feature>
<feature type="transmembrane region" description="Helical" evidence="8">
    <location>
        <begin position="316"/>
        <end position="342"/>
    </location>
</feature>
<reference evidence="10 11" key="1">
    <citation type="submission" date="2024-03" db="EMBL/GenBank/DDBJ databases">
        <title>Draft genome sequence of Pseudonocardia tropica JCM 19149.</title>
        <authorList>
            <person name="Butdee W."/>
            <person name="Duangmal K."/>
        </authorList>
    </citation>
    <scope>NUCLEOTIDE SEQUENCE [LARGE SCALE GENOMIC DNA]</scope>
    <source>
        <strain evidence="10 11">JCM 19149</strain>
    </source>
</reference>
<evidence type="ECO:0000259" key="9">
    <source>
        <dbReference type="Pfam" id="PF02397"/>
    </source>
</evidence>
<keyword evidence="4 8" id="KW-0812">Transmembrane</keyword>
<proteinExistence type="inferred from homology"/>
<evidence type="ECO:0000313" key="11">
    <source>
        <dbReference type="Proteomes" id="UP001464923"/>
    </source>
</evidence>
<comment type="similarity">
    <text evidence="2">Belongs to the bacterial sugar transferase family.</text>
</comment>
<sequence length="500" mass="54840">MSAGPTQTRRPARATPRTHHRLLLRRPVAGRANVPVGPPARADASTAPASVRKPAARVGLVRTALVLTDVVAAGTAVLVVAPTGRDGVVAASVLLLAVRSAARLHRSRLRLSWFDDLPRELAALLVTMGLVLAGAMAVQQNLDTRIDVAGPVEVVLLATLVALALRAAVLFAARLLRVRRGVGEPTLIVGTGSRAMELDETMRAHPEYGLRPLGHVLSEDLDLVVERERAALSARIRDAAARHRVRVVVFACHTVDDAAVLDAAIEARRDGLGVLLLPWLSELVHDHSGVERLRSIPLLRLPPDPRNRLSWRLKRLGDVVVSALALALVSPLLVAVAVAVLVESGRPVIFRQERIGLDNRPFTVLKFRSMRPVDEREQHTQWSIAGDARVGPVGRLIRRTSLDELPQLWNILRGDMSLVGPRPERPSFVERFSAEHERYTARHRVPVGLTGLAQISGLRGDTSIADRVRHDNYYIANWSLWLDAQIVVRTARELVRRGRH</sequence>
<evidence type="ECO:0000256" key="2">
    <source>
        <dbReference type="ARBA" id="ARBA00006464"/>
    </source>
</evidence>
<dbReference type="PANTHER" id="PTHR30576:SF0">
    <property type="entry name" value="UNDECAPRENYL-PHOSPHATE N-ACETYLGALACTOSAMINYL 1-PHOSPHATE TRANSFERASE-RELATED"/>
    <property type="match status" value="1"/>
</dbReference>
<keyword evidence="3 10" id="KW-0808">Transferase</keyword>
<dbReference type="InterPro" id="IPR017475">
    <property type="entry name" value="EPS_sugar_tfrase"/>
</dbReference>
<dbReference type="InterPro" id="IPR003362">
    <property type="entry name" value="Bact_transf"/>
</dbReference>
<feature type="transmembrane region" description="Helical" evidence="8">
    <location>
        <begin position="154"/>
        <end position="173"/>
    </location>
</feature>
<feature type="transmembrane region" description="Helical" evidence="8">
    <location>
        <begin position="122"/>
        <end position="142"/>
    </location>
</feature>
<protein>
    <submittedName>
        <fullName evidence="10">Sugar transferase</fullName>
        <ecNumber evidence="10">2.7.8.-</ecNumber>
    </submittedName>
</protein>
<feature type="domain" description="Bacterial sugar transferase" evidence="9">
    <location>
        <begin position="314"/>
        <end position="495"/>
    </location>
</feature>
<dbReference type="EMBL" id="JBEDNP010000010">
    <property type="protein sequence ID" value="MEQ3540680.1"/>
    <property type="molecule type" value="Genomic_DNA"/>
</dbReference>
<dbReference type="GO" id="GO:0016740">
    <property type="term" value="F:transferase activity"/>
    <property type="evidence" value="ECO:0007669"/>
    <property type="project" value="UniProtKB-KW"/>
</dbReference>
<dbReference type="NCBIfam" id="TIGR03025">
    <property type="entry name" value="EPS_sugtrans"/>
    <property type="match status" value="1"/>
</dbReference>
<evidence type="ECO:0000256" key="6">
    <source>
        <dbReference type="ARBA" id="ARBA00023136"/>
    </source>
</evidence>
<evidence type="ECO:0000256" key="4">
    <source>
        <dbReference type="ARBA" id="ARBA00022692"/>
    </source>
</evidence>
<dbReference type="Proteomes" id="UP001464923">
    <property type="component" value="Unassembled WGS sequence"/>
</dbReference>
<gene>
    <name evidence="10" type="ORF">WHI96_17855</name>
</gene>
<comment type="subcellular location">
    <subcellularLocation>
        <location evidence="1">Membrane</location>
        <topology evidence="1">Multi-pass membrane protein</topology>
    </subcellularLocation>
</comment>
<dbReference type="Pfam" id="PF02397">
    <property type="entry name" value="Bac_transf"/>
    <property type="match status" value="1"/>
</dbReference>